<sequence>MPSVHRFHCTVCKRTDFTSSGGFHKHQNSHFAPHLDFLRFSPDLEDEPQDTSHQPDETLEADIEEQYGKLTIEDMSPSRFHTPRNSEPPSEPSQSPRQPSPEQLKETITHPILTVLATPCDEFGKPLLPNTSPPPSTTRSQDDWFPHGDRVAFETAELLYQRNRMPMAQIDVLMALWQASLLQSFDPAVDDEPASPPFANHKELLATIDATDLADVAWESLQFEYDGQLPSGGVPEWMTKKYEVWFRDPRKLVQNMLKNPNFDGEFDYAPYQRFAGKDGQEYQDFMSGKWAWAQSDEIGLDPKMHGSMFVPIILGSDKTMVSVATGQTEYYPLYLSIGNVKNHVRRAHREAVVLLGFLSIPKISPSLLHSSLAAILLSLKPFMTKPDVTRCPDGHFRWVIYGIGPYIADYLEQFPIACVVPGWCPRCLAFPSNLDVPASVRTKQHRLLACQCFGLTEVWDHYRIVGDIVPFTDHFPRAEINQLIAPDLLHQLIKGVFKDHLVEWTMEYILQENGKAVGQKILDEIDPRITLTPAFPGLRWFPQGPGFKQWTGDDSKALMKVYIPAIEGLVPQDIVRAFTTYLDFCYLARRASLTSRDLLRLDQALGRFHEYHQIFQEVGVREGEAISLPRQHAMIPRPNKVKDSVFSDPPRPRSTHPILRPSPKNCHSLVVQDPFHPILRDLPSNLHSTRA</sequence>
<keyword evidence="2" id="KW-1185">Reference proteome</keyword>
<evidence type="ECO:0000313" key="2">
    <source>
        <dbReference type="Proteomes" id="UP000308600"/>
    </source>
</evidence>
<protein>
    <submittedName>
        <fullName evidence="1">Uncharacterized protein</fullName>
    </submittedName>
</protein>
<reference evidence="1 2" key="1">
    <citation type="journal article" date="2019" name="Nat. Ecol. Evol.">
        <title>Megaphylogeny resolves global patterns of mushroom evolution.</title>
        <authorList>
            <person name="Varga T."/>
            <person name="Krizsan K."/>
            <person name="Foldi C."/>
            <person name="Dima B."/>
            <person name="Sanchez-Garcia M."/>
            <person name="Sanchez-Ramirez S."/>
            <person name="Szollosi G.J."/>
            <person name="Szarkandi J.G."/>
            <person name="Papp V."/>
            <person name="Albert L."/>
            <person name="Andreopoulos W."/>
            <person name="Angelini C."/>
            <person name="Antonin V."/>
            <person name="Barry K.W."/>
            <person name="Bougher N.L."/>
            <person name="Buchanan P."/>
            <person name="Buyck B."/>
            <person name="Bense V."/>
            <person name="Catcheside P."/>
            <person name="Chovatia M."/>
            <person name="Cooper J."/>
            <person name="Damon W."/>
            <person name="Desjardin D."/>
            <person name="Finy P."/>
            <person name="Geml J."/>
            <person name="Haridas S."/>
            <person name="Hughes K."/>
            <person name="Justo A."/>
            <person name="Karasinski D."/>
            <person name="Kautmanova I."/>
            <person name="Kiss B."/>
            <person name="Kocsube S."/>
            <person name="Kotiranta H."/>
            <person name="LaButti K.M."/>
            <person name="Lechner B.E."/>
            <person name="Liimatainen K."/>
            <person name="Lipzen A."/>
            <person name="Lukacs Z."/>
            <person name="Mihaltcheva S."/>
            <person name="Morgado L.N."/>
            <person name="Niskanen T."/>
            <person name="Noordeloos M.E."/>
            <person name="Ohm R.A."/>
            <person name="Ortiz-Santana B."/>
            <person name="Ovrebo C."/>
            <person name="Racz N."/>
            <person name="Riley R."/>
            <person name="Savchenko A."/>
            <person name="Shiryaev A."/>
            <person name="Soop K."/>
            <person name="Spirin V."/>
            <person name="Szebenyi C."/>
            <person name="Tomsovsky M."/>
            <person name="Tulloss R.E."/>
            <person name="Uehling J."/>
            <person name="Grigoriev I.V."/>
            <person name="Vagvolgyi C."/>
            <person name="Papp T."/>
            <person name="Martin F.M."/>
            <person name="Miettinen O."/>
            <person name="Hibbett D.S."/>
            <person name="Nagy L.G."/>
        </authorList>
    </citation>
    <scope>NUCLEOTIDE SEQUENCE [LARGE SCALE GENOMIC DNA]</scope>
    <source>
        <strain evidence="1 2">NL-1719</strain>
    </source>
</reference>
<evidence type="ECO:0000313" key="1">
    <source>
        <dbReference type="EMBL" id="TFK61433.1"/>
    </source>
</evidence>
<organism evidence="1 2">
    <name type="scientific">Pluteus cervinus</name>
    <dbReference type="NCBI Taxonomy" id="181527"/>
    <lineage>
        <taxon>Eukaryota</taxon>
        <taxon>Fungi</taxon>
        <taxon>Dikarya</taxon>
        <taxon>Basidiomycota</taxon>
        <taxon>Agaricomycotina</taxon>
        <taxon>Agaricomycetes</taxon>
        <taxon>Agaricomycetidae</taxon>
        <taxon>Agaricales</taxon>
        <taxon>Pluteineae</taxon>
        <taxon>Pluteaceae</taxon>
        <taxon>Pluteus</taxon>
    </lineage>
</organism>
<proteinExistence type="predicted"/>
<gene>
    <name evidence="1" type="ORF">BDN72DRAFT_904104</name>
</gene>
<name>A0ACD3A6C7_9AGAR</name>
<dbReference type="Proteomes" id="UP000308600">
    <property type="component" value="Unassembled WGS sequence"/>
</dbReference>
<dbReference type="EMBL" id="ML208660">
    <property type="protein sequence ID" value="TFK61433.1"/>
    <property type="molecule type" value="Genomic_DNA"/>
</dbReference>
<accession>A0ACD3A6C7</accession>